<dbReference type="GO" id="GO:0032259">
    <property type="term" value="P:methylation"/>
    <property type="evidence" value="ECO:0007669"/>
    <property type="project" value="UniProtKB-KW"/>
</dbReference>
<keyword evidence="2" id="KW-0489">Methyltransferase</keyword>
<feature type="domain" description="Methyltransferase FkbM" evidence="1">
    <location>
        <begin position="44"/>
        <end position="212"/>
    </location>
</feature>
<dbReference type="InterPro" id="IPR053188">
    <property type="entry name" value="FkbM_Methyltransferase"/>
</dbReference>
<keyword evidence="2" id="KW-0808">Transferase</keyword>
<sequence length="241" mass="25646">MAKGWLRRLVPFPRRATLRRWFPSFETRNIAHLIARSGADLLVDAGANEGQFARRMRAAGLGLPILSVEPLAGPHGVLSAHAARDPAWQVAPRLALGGSAGRAVLHRYADHTLSSVLAPHPRAAGSPALGIEGTEEVERITLDALLAAHAPAARRPFLKLDVQGAELDILAGAPAALSAAPGLLVELPLMPSYAGEPGYLEILGALDSAGFVPVYCARVVARRRLGPWLQMDCLLLRRDGI</sequence>
<evidence type="ECO:0000259" key="1">
    <source>
        <dbReference type="Pfam" id="PF05050"/>
    </source>
</evidence>
<keyword evidence="3" id="KW-1185">Reference proteome</keyword>
<dbReference type="PANTHER" id="PTHR36973">
    <property type="entry name" value="SLL1456 PROTEIN-RELATED"/>
    <property type="match status" value="1"/>
</dbReference>
<protein>
    <submittedName>
        <fullName evidence="2">FkbM family methyltransferase</fullName>
    </submittedName>
</protein>
<dbReference type="Proteomes" id="UP001239909">
    <property type="component" value="Unassembled WGS sequence"/>
</dbReference>
<dbReference type="PANTHER" id="PTHR36973:SF4">
    <property type="entry name" value="NODULATION PROTEIN"/>
    <property type="match status" value="1"/>
</dbReference>
<dbReference type="InterPro" id="IPR029063">
    <property type="entry name" value="SAM-dependent_MTases_sf"/>
</dbReference>
<dbReference type="EMBL" id="BSYI01000017">
    <property type="protein sequence ID" value="GMG83253.1"/>
    <property type="molecule type" value="Genomic_DNA"/>
</dbReference>
<dbReference type="NCBIfam" id="TIGR01444">
    <property type="entry name" value="fkbM_fam"/>
    <property type="match status" value="1"/>
</dbReference>
<dbReference type="Gene3D" id="3.40.50.150">
    <property type="entry name" value="Vaccinia Virus protein VP39"/>
    <property type="match status" value="1"/>
</dbReference>
<dbReference type="SUPFAM" id="SSF53335">
    <property type="entry name" value="S-adenosyl-L-methionine-dependent methyltransferases"/>
    <property type="match status" value="1"/>
</dbReference>
<accession>A0ABQ6LIZ4</accession>
<evidence type="ECO:0000313" key="2">
    <source>
        <dbReference type="EMBL" id="GMG83253.1"/>
    </source>
</evidence>
<name>A0ABQ6LIZ4_9RHOB</name>
<dbReference type="RefSeq" id="WP_285672047.1">
    <property type="nucleotide sequence ID" value="NZ_BSYI01000017.1"/>
</dbReference>
<evidence type="ECO:0000313" key="3">
    <source>
        <dbReference type="Proteomes" id="UP001239909"/>
    </source>
</evidence>
<proteinExistence type="predicted"/>
<gene>
    <name evidence="2" type="ORF">LNKW23_24660</name>
</gene>
<reference evidence="2 3" key="1">
    <citation type="submission" date="2023-04" db="EMBL/GenBank/DDBJ databases">
        <title>Marinoamorphus aggregata gen. nov., sp. Nov., isolate from tissue of brittle star Ophioplocus japonicus.</title>
        <authorList>
            <person name="Kawano K."/>
            <person name="Sawayama S."/>
            <person name="Nakagawa S."/>
        </authorList>
    </citation>
    <scope>NUCLEOTIDE SEQUENCE [LARGE SCALE GENOMIC DNA]</scope>
    <source>
        <strain evidence="2 3">NKW23</strain>
    </source>
</reference>
<dbReference type="InterPro" id="IPR006342">
    <property type="entry name" value="FkbM_mtfrase"/>
</dbReference>
<organism evidence="2 3">
    <name type="scientific">Paralimibaculum aggregatum</name>
    <dbReference type="NCBI Taxonomy" id="3036245"/>
    <lineage>
        <taxon>Bacteria</taxon>
        <taxon>Pseudomonadati</taxon>
        <taxon>Pseudomonadota</taxon>
        <taxon>Alphaproteobacteria</taxon>
        <taxon>Rhodobacterales</taxon>
        <taxon>Paracoccaceae</taxon>
        <taxon>Paralimibaculum</taxon>
    </lineage>
</organism>
<dbReference type="Pfam" id="PF05050">
    <property type="entry name" value="Methyltransf_21"/>
    <property type="match status" value="1"/>
</dbReference>
<comment type="caution">
    <text evidence="2">The sequence shown here is derived from an EMBL/GenBank/DDBJ whole genome shotgun (WGS) entry which is preliminary data.</text>
</comment>
<dbReference type="GO" id="GO:0008168">
    <property type="term" value="F:methyltransferase activity"/>
    <property type="evidence" value="ECO:0007669"/>
    <property type="project" value="UniProtKB-KW"/>
</dbReference>